<evidence type="ECO:0000313" key="2">
    <source>
        <dbReference type="Proteomes" id="UP001056120"/>
    </source>
</evidence>
<dbReference type="Proteomes" id="UP001056120">
    <property type="component" value="Linkage Group LG27"/>
</dbReference>
<name>A0ACB8YPM1_9ASTR</name>
<reference evidence="1 2" key="2">
    <citation type="journal article" date="2022" name="Mol. Ecol. Resour.">
        <title>The genomes of chicory, endive, great burdock and yacon provide insights into Asteraceae paleo-polyploidization history and plant inulin production.</title>
        <authorList>
            <person name="Fan W."/>
            <person name="Wang S."/>
            <person name="Wang H."/>
            <person name="Wang A."/>
            <person name="Jiang F."/>
            <person name="Liu H."/>
            <person name="Zhao H."/>
            <person name="Xu D."/>
            <person name="Zhang Y."/>
        </authorList>
    </citation>
    <scope>NUCLEOTIDE SEQUENCE [LARGE SCALE GENOMIC DNA]</scope>
    <source>
        <strain evidence="2">cv. Yunnan</strain>
        <tissue evidence="1">Leaves</tissue>
    </source>
</reference>
<comment type="caution">
    <text evidence="1">The sequence shown here is derived from an EMBL/GenBank/DDBJ whole genome shotgun (WGS) entry which is preliminary data.</text>
</comment>
<accession>A0ACB8YPM1</accession>
<sequence>MASACVYEEKTLIHELTQGLQLAEKLRVNLHSPETSEFLIQKILSIYDKALLVLQSGDSSRQPREPESSISFRSPGSEEFEFDRPFSGQNVTSKKRKGSATWDDQVIIRSGNGLEDNVDDGYNWRKYGQKDILGAKFPRSYYKCSYRNSQKCFATKQVQRKDEDSTVFDIKYNGKHTCILGAQSTSPPPSPLPENREIIPTLYQLSPPNPGEMLSNLKANLSVNTSDLGGYTDTVPSSFSFPSTSSGLMENRHQFHIQNHCDDELWKVYSQAVISPATSESNIFTEWGSSPSLDFPANLEPLISPESNFGDSLRVYSPPFVSPATSESNIFTEWGSSSSLDLLSGSGDVDSDFEFMKSLF</sequence>
<protein>
    <submittedName>
        <fullName evidence="1">Uncharacterized protein</fullName>
    </submittedName>
</protein>
<proteinExistence type="predicted"/>
<reference evidence="2" key="1">
    <citation type="journal article" date="2022" name="Mol. Ecol. Resour.">
        <title>The genomes of chicory, endive, great burdock and yacon provide insights into Asteraceae palaeo-polyploidization history and plant inulin production.</title>
        <authorList>
            <person name="Fan W."/>
            <person name="Wang S."/>
            <person name="Wang H."/>
            <person name="Wang A."/>
            <person name="Jiang F."/>
            <person name="Liu H."/>
            <person name="Zhao H."/>
            <person name="Xu D."/>
            <person name="Zhang Y."/>
        </authorList>
    </citation>
    <scope>NUCLEOTIDE SEQUENCE [LARGE SCALE GENOMIC DNA]</scope>
    <source>
        <strain evidence="2">cv. Yunnan</strain>
    </source>
</reference>
<gene>
    <name evidence="1" type="ORF">L1987_81148</name>
</gene>
<keyword evidence="2" id="KW-1185">Reference proteome</keyword>
<dbReference type="EMBL" id="CM042044">
    <property type="protein sequence ID" value="KAI3687452.1"/>
    <property type="molecule type" value="Genomic_DNA"/>
</dbReference>
<evidence type="ECO:0000313" key="1">
    <source>
        <dbReference type="EMBL" id="KAI3687452.1"/>
    </source>
</evidence>
<organism evidence="1 2">
    <name type="scientific">Smallanthus sonchifolius</name>
    <dbReference type="NCBI Taxonomy" id="185202"/>
    <lineage>
        <taxon>Eukaryota</taxon>
        <taxon>Viridiplantae</taxon>
        <taxon>Streptophyta</taxon>
        <taxon>Embryophyta</taxon>
        <taxon>Tracheophyta</taxon>
        <taxon>Spermatophyta</taxon>
        <taxon>Magnoliopsida</taxon>
        <taxon>eudicotyledons</taxon>
        <taxon>Gunneridae</taxon>
        <taxon>Pentapetalae</taxon>
        <taxon>asterids</taxon>
        <taxon>campanulids</taxon>
        <taxon>Asterales</taxon>
        <taxon>Asteraceae</taxon>
        <taxon>Asteroideae</taxon>
        <taxon>Heliantheae alliance</taxon>
        <taxon>Millerieae</taxon>
        <taxon>Smallanthus</taxon>
    </lineage>
</organism>